<evidence type="ECO:0000256" key="1">
    <source>
        <dbReference type="SAM" id="SignalP"/>
    </source>
</evidence>
<feature type="signal peptide" evidence="1">
    <location>
        <begin position="1"/>
        <end position="20"/>
    </location>
</feature>
<dbReference type="EMBL" id="CAXIEN010000061">
    <property type="protein sequence ID" value="CAL1272521.1"/>
    <property type="molecule type" value="Genomic_DNA"/>
</dbReference>
<dbReference type="PANTHER" id="PTHR45828">
    <property type="entry name" value="CYTOCHROME B561/FERRIC REDUCTASE TRANSMEMBRANE"/>
    <property type="match status" value="1"/>
</dbReference>
<reference evidence="3 4" key="1">
    <citation type="submission" date="2024-04" db="EMBL/GenBank/DDBJ databases">
        <authorList>
            <person name="Rising A."/>
            <person name="Reimegard J."/>
            <person name="Sonavane S."/>
            <person name="Akerstrom W."/>
            <person name="Nylinder S."/>
            <person name="Hedman E."/>
            <person name="Kallberg Y."/>
        </authorList>
    </citation>
    <scope>NUCLEOTIDE SEQUENCE [LARGE SCALE GENOMIC DNA]</scope>
</reference>
<dbReference type="InterPro" id="IPR051237">
    <property type="entry name" value="Ferric-chelate_Red/DefProt"/>
</dbReference>
<name>A0AAV1ZMC6_9ARAC</name>
<gene>
    <name evidence="3" type="ORF">LARSCL_LOCUS6433</name>
</gene>
<dbReference type="GO" id="GO:0016020">
    <property type="term" value="C:membrane"/>
    <property type="evidence" value="ECO:0007669"/>
    <property type="project" value="TreeGrafter"/>
</dbReference>
<dbReference type="CDD" id="cd08544">
    <property type="entry name" value="Reeler"/>
    <property type="match status" value="1"/>
</dbReference>
<sequence length="415" mass="47122">MNTLLIISFLCFAFCKQSLAFINGFPKEQCDEMDPTKIKLEGAKGANSEYNETESNPEDAPPTSIRLSDSLNLYRIVTSSPMYRRGRTLDITIRGPDFNAFMLQVRKFGSDERRGFDQAVRVGEFVSWPNSVKPVMCDKNEKNALTNKNYVTKDGLTFKWKAPNEDVGDIQIVARFISGDEYWQLTESREIPMNEFPVNLKNCGKAKSCILYSENKASCHQDDCDYILTYSVVNNTNVEFVLGGSAKGEQNYLAVGFSMTPEAETLKMIACMRAKTVAEIKYFTLNSMDEGLMEYPMRLENKKMDLDGDRMWCSFVAPMVTQGEEGSGLDLSVPQYQIYLRGQTNYTRGSNFPILPAKYLMSKKEVSVDKIKLQYHTMEKPKQQQSGADALNYAFFVLISAIVSIHLWENARWSL</sequence>
<evidence type="ECO:0000313" key="3">
    <source>
        <dbReference type="EMBL" id="CAL1272521.1"/>
    </source>
</evidence>
<proteinExistence type="predicted"/>
<dbReference type="PROSITE" id="PS51019">
    <property type="entry name" value="REELIN"/>
    <property type="match status" value="1"/>
</dbReference>
<evidence type="ECO:0000259" key="2">
    <source>
        <dbReference type="PROSITE" id="PS51019"/>
    </source>
</evidence>
<dbReference type="Gene3D" id="2.60.40.4060">
    <property type="entry name" value="Reeler domain"/>
    <property type="match status" value="1"/>
</dbReference>
<feature type="chain" id="PRO_5043751953" description="Reelin domain-containing protein" evidence="1">
    <location>
        <begin position="21"/>
        <end position="415"/>
    </location>
</feature>
<dbReference type="Proteomes" id="UP001497382">
    <property type="component" value="Unassembled WGS sequence"/>
</dbReference>
<keyword evidence="4" id="KW-1185">Reference proteome</keyword>
<comment type="caution">
    <text evidence="3">The sequence shown here is derived from an EMBL/GenBank/DDBJ whole genome shotgun (WGS) entry which is preliminary data.</text>
</comment>
<dbReference type="InterPro" id="IPR002861">
    <property type="entry name" value="Reeler_dom"/>
</dbReference>
<organism evidence="3 4">
    <name type="scientific">Larinioides sclopetarius</name>
    <dbReference type="NCBI Taxonomy" id="280406"/>
    <lineage>
        <taxon>Eukaryota</taxon>
        <taxon>Metazoa</taxon>
        <taxon>Ecdysozoa</taxon>
        <taxon>Arthropoda</taxon>
        <taxon>Chelicerata</taxon>
        <taxon>Arachnida</taxon>
        <taxon>Araneae</taxon>
        <taxon>Araneomorphae</taxon>
        <taxon>Entelegynae</taxon>
        <taxon>Araneoidea</taxon>
        <taxon>Araneidae</taxon>
        <taxon>Larinioides</taxon>
    </lineage>
</organism>
<keyword evidence="1" id="KW-0732">Signal</keyword>
<dbReference type="AlphaFoldDB" id="A0AAV1ZMC6"/>
<dbReference type="InterPro" id="IPR042307">
    <property type="entry name" value="Reeler_sf"/>
</dbReference>
<protein>
    <recommendedName>
        <fullName evidence="2">Reelin domain-containing protein</fullName>
    </recommendedName>
</protein>
<dbReference type="PANTHER" id="PTHR45828:SF33">
    <property type="entry name" value="DOMON DOMAIN-CONTAINING PROTEIN"/>
    <property type="match status" value="1"/>
</dbReference>
<evidence type="ECO:0000313" key="4">
    <source>
        <dbReference type="Proteomes" id="UP001497382"/>
    </source>
</evidence>
<dbReference type="Pfam" id="PF02014">
    <property type="entry name" value="Reeler"/>
    <property type="match status" value="1"/>
</dbReference>
<feature type="domain" description="Reelin" evidence="2">
    <location>
        <begin position="38"/>
        <end position="208"/>
    </location>
</feature>
<accession>A0AAV1ZMC6</accession>